<proteinExistence type="predicted"/>
<evidence type="ECO:0000313" key="3">
    <source>
        <dbReference type="EMBL" id="KAJ1528769.1"/>
    </source>
</evidence>
<dbReference type="InterPro" id="IPR036846">
    <property type="entry name" value="GM2-AP_sf"/>
</dbReference>
<evidence type="ECO:0000256" key="1">
    <source>
        <dbReference type="ARBA" id="ARBA00022729"/>
    </source>
</evidence>
<dbReference type="Proteomes" id="UP001075354">
    <property type="component" value="Chromosome 4"/>
</dbReference>
<evidence type="ECO:0000313" key="4">
    <source>
        <dbReference type="Proteomes" id="UP001075354"/>
    </source>
</evidence>
<dbReference type="Gene3D" id="2.70.220.10">
    <property type="entry name" value="Ganglioside GM2 activator"/>
    <property type="match status" value="1"/>
</dbReference>
<accession>A0AAV7XV85</accession>
<keyword evidence="4" id="KW-1185">Reference proteome</keyword>
<feature type="chain" id="PRO_5043765003" evidence="2">
    <location>
        <begin position="33"/>
        <end position="211"/>
    </location>
</feature>
<evidence type="ECO:0000256" key="2">
    <source>
        <dbReference type="SAM" id="SignalP"/>
    </source>
</evidence>
<keyword evidence="1 2" id="KW-0732">Signal</keyword>
<name>A0AAV7XV85_9NEOP</name>
<sequence length="211" mass="23443">MGHGVRRRAATAARCVLAAATAAVVVLGVADAATIPGGIGPFRIELRSSTVCPASEKCLKPDKFSVENLKVTRDPKDEYKYTTNADVKSTINFDDSYKTEIRVTRWSAISNGWTNSVFRMTVTKPCSAFKSHRPDIFKQISDLYYDGKLEDCPITPVTAQVRDFVSEGKPPSQVKTLPYGRFRARIKLIDTSQECLHCLDVVTDVLPKRRQ</sequence>
<feature type="signal peptide" evidence="2">
    <location>
        <begin position="1"/>
        <end position="32"/>
    </location>
</feature>
<protein>
    <submittedName>
        <fullName evidence="3">Uncharacterized protein</fullName>
    </submittedName>
</protein>
<dbReference type="AlphaFoldDB" id="A0AAV7XV85"/>
<organism evidence="3 4">
    <name type="scientific">Megalurothrips usitatus</name>
    <name type="common">bean blossom thrips</name>
    <dbReference type="NCBI Taxonomy" id="439358"/>
    <lineage>
        <taxon>Eukaryota</taxon>
        <taxon>Metazoa</taxon>
        <taxon>Ecdysozoa</taxon>
        <taxon>Arthropoda</taxon>
        <taxon>Hexapoda</taxon>
        <taxon>Insecta</taxon>
        <taxon>Pterygota</taxon>
        <taxon>Neoptera</taxon>
        <taxon>Paraneoptera</taxon>
        <taxon>Thysanoptera</taxon>
        <taxon>Terebrantia</taxon>
        <taxon>Thripoidea</taxon>
        <taxon>Thripidae</taxon>
        <taxon>Megalurothrips</taxon>
    </lineage>
</organism>
<dbReference type="EMBL" id="JAPTSV010000004">
    <property type="protein sequence ID" value="KAJ1528769.1"/>
    <property type="molecule type" value="Genomic_DNA"/>
</dbReference>
<gene>
    <name evidence="3" type="ORF">ONE63_007155</name>
</gene>
<comment type="caution">
    <text evidence="3">The sequence shown here is derived from an EMBL/GenBank/DDBJ whole genome shotgun (WGS) entry which is preliminary data.</text>
</comment>
<reference evidence="3" key="1">
    <citation type="submission" date="2022-12" db="EMBL/GenBank/DDBJ databases">
        <title>Chromosome-level genome assembly of the bean flower thrips Megalurothrips usitatus.</title>
        <authorList>
            <person name="Ma L."/>
            <person name="Liu Q."/>
            <person name="Li H."/>
            <person name="Cai W."/>
        </authorList>
    </citation>
    <scope>NUCLEOTIDE SEQUENCE</scope>
    <source>
        <strain evidence="3">Cailab_2022a</strain>
    </source>
</reference>